<keyword evidence="2 6" id="KW-0812">Transmembrane</keyword>
<evidence type="ECO:0000256" key="6">
    <source>
        <dbReference type="SAM" id="Phobius"/>
    </source>
</evidence>
<comment type="subcellular location">
    <subcellularLocation>
        <location evidence="1">Membrane</location>
        <topology evidence="1">Multi-pass membrane protein</topology>
    </subcellularLocation>
</comment>
<keyword evidence="5 6" id="KW-0472">Membrane</keyword>
<comment type="caution">
    <text evidence="8">The sequence shown here is derived from an EMBL/GenBank/DDBJ whole genome shotgun (WGS) entry which is preliminary data.</text>
</comment>
<proteinExistence type="predicted"/>
<dbReference type="InterPro" id="IPR007816">
    <property type="entry name" value="ResB-like_domain"/>
</dbReference>
<accession>A0A852XEW3</accession>
<evidence type="ECO:0000256" key="1">
    <source>
        <dbReference type="ARBA" id="ARBA00004141"/>
    </source>
</evidence>
<name>A0A852XEW3_9MICO</name>
<sequence length="526" mass="56272">MARGSDAQITQPRLGVVGYLRWGWRQLTSMRTALFLLLLVAVAAVPGSVFPQRSIDPTRTADWIAEHPDAGPILDDLGAFEVYGTPWFSAIYLLLFISLVGCIVPRSIAHAKALRSAPPKAPRRLARLEARAEGEAPGTVEEVREAAQAALKKRRFRVASHDDTSVSAESGHVKETGNLVFHTSLVALIIGVAVGYLWGWKADLIVPEGTSFVSTSTRFDTYAPGPLVDDESIPPFQLTVTEMTADFNDREPGTQTFGQPRDFEAHVEGSSADGTPIEDVIKVNDPLSVDGANAFLLGNGYAPVVTVEDVDGEVLYAGPTPFLAQDGNYRSTGAVKVGAAEPQQLGLIGLFLPTAVVDQEQGPVSIFPDTRNPALAMSLYEGDLFPDGAPQSVFSLDTASMTAVQAEDGEDQARLWLQPGETAQLPGDRGSITFERIDRYAGLSVRHDPGQGVTLVAALLALAGLVVTLTMKRRRVFVRLTDRGDGTTALEVAGMSRDDDDRLAEIVAEVRDDIEARRGAVGGSGA</sequence>
<dbReference type="RefSeq" id="WP_179462492.1">
    <property type="nucleotide sequence ID" value="NZ_JACBZX010000001.1"/>
</dbReference>
<feature type="domain" description="ResB-like" evidence="7">
    <location>
        <begin position="30"/>
        <end position="505"/>
    </location>
</feature>
<dbReference type="Proteomes" id="UP000592181">
    <property type="component" value="Unassembled WGS sequence"/>
</dbReference>
<feature type="transmembrane region" description="Helical" evidence="6">
    <location>
        <begin position="179"/>
        <end position="200"/>
    </location>
</feature>
<dbReference type="PANTHER" id="PTHR31566:SF0">
    <property type="entry name" value="CYTOCHROME C BIOGENESIS PROTEIN CCS1, CHLOROPLASTIC"/>
    <property type="match status" value="1"/>
</dbReference>
<dbReference type="EMBL" id="JACBZX010000001">
    <property type="protein sequence ID" value="NYG37065.1"/>
    <property type="molecule type" value="Genomic_DNA"/>
</dbReference>
<feature type="transmembrane region" description="Helical" evidence="6">
    <location>
        <begin position="87"/>
        <end position="105"/>
    </location>
</feature>
<evidence type="ECO:0000259" key="7">
    <source>
        <dbReference type="Pfam" id="PF05140"/>
    </source>
</evidence>
<keyword evidence="4 6" id="KW-1133">Transmembrane helix</keyword>
<dbReference type="InterPro" id="IPR023494">
    <property type="entry name" value="Cyt_c_bgen_Ccs1/CcsB/ResB"/>
</dbReference>
<dbReference type="GO" id="GO:0016020">
    <property type="term" value="C:membrane"/>
    <property type="evidence" value="ECO:0007669"/>
    <property type="project" value="UniProtKB-SubCell"/>
</dbReference>
<evidence type="ECO:0000256" key="3">
    <source>
        <dbReference type="ARBA" id="ARBA00022748"/>
    </source>
</evidence>
<feature type="transmembrane region" description="Helical" evidence="6">
    <location>
        <begin position="33"/>
        <end position="50"/>
    </location>
</feature>
<dbReference type="Pfam" id="PF05140">
    <property type="entry name" value="ResB"/>
    <property type="match status" value="1"/>
</dbReference>
<reference evidence="8 9" key="1">
    <citation type="submission" date="2020-07" db="EMBL/GenBank/DDBJ databases">
        <title>Sequencing the genomes of 1000 actinobacteria strains.</title>
        <authorList>
            <person name="Klenk H.-P."/>
        </authorList>
    </citation>
    <scope>NUCLEOTIDE SEQUENCE [LARGE SCALE GENOMIC DNA]</scope>
    <source>
        <strain evidence="8 9">DSM 24723</strain>
    </source>
</reference>
<keyword evidence="9" id="KW-1185">Reference proteome</keyword>
<organism evidence="8 9">
    <name type="scientific">Janibacter alkaliphilus</name>
    <dbReference type="NCBI Taxonomy" id="1069963"/>
    <lineage>
        <taxon>Bacteria</taxon>
        <taxon>Bacillati</taxon>
        <taxon>Actinomycetota</taxon>
        <taxon>Actinomycetes</taxon>
        <taxon>Micrococcales</taxon>
        <taxon>Intrasporangiaceae</taxon>
        <taxon>Janibacter</taxon>
    </lineage>
</organism>
<evidence type="ECO:0000313" key="9">
    <source>
        <dbReference type="Proteomes" id="UP000592181"/>
    </source>
</evidence>
<dbReference type="PANTHER" id="PTHR31566">
    <property type="entry name" value="CYTOCHROME C BIOGENESIS PROTEIN CCS1, CHLOROPLASTIC"/>
    <property type="match status" value="1"/>
</dbReference>
<evidence type="ECO:0000256" key="4">
    <source>
        <dbReference type="ARBA" id="ARBA00022989"/>
    </source>
</evidence>
<dbReference type="AlphaFoldDB" id="A0A852XEW3"/>
<dbReference type="GO" id="GO:0017004">
    <property type="term" value="P:cytochrome complex assembly"/>
    <property type="evidence" value="ECO:0007669"/>
    <property type="project" value="UniProtKB-KW"/>
</dbReference>
<evidence type="ECO:0000256" key="2">
    <source>
        <dbReference type="ARBA" id="ARBA00022692"/>
    </source>
</evidence>
<evidence type="ECO:0000256" key="5">
    <source>
        <dbReference type="ARBA" id="ARBA00023136"/>
    </source>
</evidence>
<gene>
    <name evidence="8" type="ORF">BJY28_001534</name>
</gene>
<protein>
    <submittedName>
        <fullName evidence="8">Cytochrome c biogenesis protein</fullName>
    </submittedName>
</protein>
<evidence type="ECO:0000313" key="8">
    <source>
        <dbReference type="EMBL" id="NYG37065.1"/>
    </source>
</evidence>
<feature type="transmembrane region" description="Helical" evidence="6">
    <location>
        <begin position="452"/>
        <end position="471"/>
    </location>
</feature>
<keyword evidence="3" id="KW-0201">Cytochrome c-type biogenesis</keyword>